<keyword evidence="5 9" id="KW-0784">Thiamine biosynthesis</keyword>
<comment type="function">
    <text evidence="9">Condenses 4-methyl-5-(beta-hydroxyethyl)thiazole monophosphate (THZ-P) and 2-methyl-4-amino-5-hydroxymethyl pyrimidine pyrophosphate (HMP-PP) to form thiamine monophosphate (TMP).</text>
</comment>
<feature type="binding site" evidence="9">
    <location>
        <position position="94"/>
    </location>
    <ligand>
        <name>Mg(2+)</name>
        <dbReference type="ChEBI" id="CHEBI:18420"/>
    </ligand>
</feature>
<proteinExistence type="inferred from homology"/>
<dbReference type="InterPro" id="IPR022998">
    <property type="entry name" value="ThiamineP_synth_TenI"/>
</dbReference>
<dbReference type="InterPro" id="IPR034291">
    <property type="entry name" value="TMP_synthase"/>
</dbReference>
<reference evidence="13 14" key="1">
    <citation type="submission" date="2019-03" db="EMBL/GenBank/DDBJ databases">
        <title>Genomic Encyclopedia of Type Strains, Phase IV (KMG-IV): sequencing the most valuable type-strain genomes for metagenomic binning, comparative biology and taxonomic classification.</title>
        <authorList>
            <person name="Goeker M."/>
        </authorList>
    </citation>
    <scope>NUCLEOTIDE SEQUENCE [LARGE SCALE GENOMIC DNA]</scope>
    <source>
        <strain evidence="13 14">DSM 2132</strain>
    </source>
</reference>
<dbReference type="GO" id="GO:0005737">
    <property type="term" value="C:cytoplasm"/>
    <property type="evidence" value="ECO:0007669"/>
    <property type="project" value="TreeGrafter"/>
</dbReference>
<feature type="binding site" evidence="9">
    <location>
        <begin position="140"/>
        <end position="142"/>
    </location>
    <ligand>
        <name>2-[(2R,5Z)-2-carboxy-4-methylthiazol-5(2H)-ylidene]ethyl phosphate</name>
        <dbReference type="ChEBI" id="CHEBI:62899"/>
    </ligand>
</feature>
<dbReference type="AlphaFoldDB" id="A0A4R2PSM0"/>
<dbReference type="RefSeq" id="WP_132707607.1">
    <property type="nucleotide sequence ID" value="NZ_JACIGF010000002.1"/>
</dbReference>
<comment type="cofactor">
    <cofactor evidence="9">
        <name>Mg(2+)</name>
        <dbReference type="ChEBI" id="CHEBI:18420"/>
    </cofactor>
    <text evidence="9">Binds 1 Mg(2+) ion per subunit.</text>
</comment>
<dbReference type="InterPro" id="IPR036206">
    <property type="entry name" value="ThiamineP_synth_sf"/>
</dbReference>
<dbReference type="GO" id="GO:0009229">
    <property type="term" value="P:thiamine diphosphate biosynthetic process"/>
    <property type="evidence" value="ECO:0007669"/>
    <property type="project" value="UniProtKB-UniRule"/>
</dbReference>
<dbReference type="Pfam" id="PF02581">
    <property type="entry name" value="TMP-TENI"/>
    <property type="match status" value="1"/>
</dbReference>
<feature type="binding site" evidence="9">
    <location>
        <position position="75"/>
    </location>
    <ligand>
        <name>Mg(2+)</name>
        <dbReference type="ChEBI" id="CHEBI:18420"/>
    </ligand>
</feature>
<feature type="binding site" evidence="9">
    <location>
        <position position="170"/>
    </location>
    <ligand>
        <name>2-[(2R,5Z)-2-carboxy-4-methylthiazol-5(2H)-ylidene]ethyl phosphate</name>
        <dbReference type="ChEBI" id="CHEBI:62899"/>
    </ligand>
</feature>
<dbReference type="FunCoup" id="A0A4R2PSM0">
    <property type="interactions" value="435"/>
</dbReference>
<dbReference type="Proteomes" id="UP000295399">
    <property type="component" value="Unassembled WGS sequence"/>
</dbReference>
<evidence type="ECO:0000313" key="13">
    <source>
        <dbReference type="EMBL" id="TCP37958.1"/>
    </source>
</evidence>
<dbReference type="GO" id="GO:0009228">
    <property type="term" value="P:thiamine biosynthetic process"/>
    <property type="evidence" value="ECO:0007669"/>
    <property type="project" value="UniProtKB-KW"/>
</dbReference>
<protein>
    <recommendedName>
        <fullName evidence="9">Thiamine-phosphate synthase</fullName>
        <shortName evidence="9">TP synthase</shortName>
        <shortName evidence="9">TPS</shortName>
        <ecNumber evidence="9">2.5.1.3</ecNumber>
    </recommendedName>
    <alternativeName>
        <fullName evidence="9">Thiamine-phosphate pyrophosphorylase</fullName>
        <shortName evidence="9">TMP pyrophosphorylase</shortName>
        <shortName evidence="9">TMP-PPase</shortName>
    </alternativeName>
</protein>
<keyword evidence="2 9" id="KW-0808">Transferase</keyword>
<keyword evidence="3 9" id="KW-0479">Metal-binding</keyword>
<evidence type="ECO:0000256" key="4">
    <source>
        <dbReference type="ARBA" id="ARBA00022842"/>
    </source>
</evidence>
<evidence type="ECO:0000256" key="8">
    <source>
        <dbReference type="ARBA" id="ARBA00047883"/>
    </source>
</evidence>
<evidence type="ECO:0000256" key="3">
    <source>
        <dbReference type="ARBA" id="ARBA00022723"/>
    </source>
</evidence>
<dbReference type="GO" id="GO:0004789">
    <property type="term" value="F:thiamine-phosphate diphosphorylase activity"/>
    <property type="evidence" value="ECO:0007669"/>
    <property type="project" value="UniProtKB-UniRule"/>
</dbReference>
<dbReference type="CDD" id="cd00564">
    <property type="entry name" value="TMP_TenI"/>
    <property type="match status" value="1"/>
</dbReference>
<evidence type="ECO:0000259" key="12">
    <source>
        <dbReference type="Pfam" id="PF02581"/>
    </source>
</evidence>
<dbReference type="NCBIfam" id="TIGR00693">
    <property type="entry name" value="thiE"/>
    <property type="match status" value="1"/>
</dbReference>
<dbReference type="EMBL" id="SLXO01000002">
    <property type="protein sequence ID" value="TCP37958.1"/>
    <property type="molecule type" value="Genomic_DNA"/>
</dbReference>
<dbReference type="InParanoid" id="A0A4R2PSM0"/>
<feature type="binding site" evidence="9">
    <location>
        <position position="143"/>
    </location>
    <ligand>
        <name>4-amino-2-methyl-5-(diphosphooxymethyl)pyrimidine</name>
        <dbReference type="ChEBI" id="CHEBI:57841"/>
    </ligand>
</feature>
<dbReference type="HAMAP" id="MF_00097">
    <property type="entry name" value="TMP_synthase"/>
    <property type="match status" value="1"/>
</dbReference>
<evidence type="ECO:0000256" key="2">
    <source>
        <dbReference type="ARBA" id="ARBA00022679"/>
    </source>
</evidence>
<feature type="binding site" evidence="9">
    <location>
        <position position="113"/>
    </location>
    <ligand>
        <name>4-amino-2-methyl-5-(diphosphooxymethyl)pyrimidine</name>
        <dbReference type="ChEBI" id="CHEBI:57841"/>
    </ligand>
</feature>
<sequence length="216" mass="22615">MTDEPVTASCGLYLLTPPRIDLAAFLPRFEAAFEGGPVAAVQLRLKDATDAEVLAAAERLMPIAHAHDAAFIVNDRPDLAKLAGADGVHLGEDDMDVASAREILGYDKDIGISCYASKDRAFEAGDAGADYVAFGAFFPTETKDPKARAVPDILTDWTMISELPCVAIGGITADNCGVLVEAGADLLAVSSYVWTLPDGPASAVHLLTHAIEAASE</sequence>
<gene>
    <name evidence="9" type="primary">thiE</name>
    <name evidence="13" type="ORF">EV659_102369</name>
</gene>
<comment type="caution">
    <text evidence="13">The sequence shown here is derived from an EMBL/GenBank/DDBJ whole genome shotgun (WGS) entry which is preliminary data.</text>
</comment>
<dbReference type="GO" id="GO:0000287">
    <property type="term" value="F:magnesium ion binding"/>
    <property type="evidence" value="ECO:0007669"/>
    <property type="project" value="UniProtKB-UniRule"/>
</dbReference>
<keyword evidence="14" id="KW-1185">Reference proteome</keyword>
<comment type="catalytic activity">
    <reaction evidence="7 9 10">
        <text>2-(2-carboxy-4-methylthiazol-5-yl)ethyl phosphate + 4-amino-2-methyl-5-(diphosphooxymethyl)pyrimidine + 2 H(+) = thiamine phosphate + CO2 + diphosphate</text>
        <dbReference type="Rhea" id="RHEA:47848"/>
        <dbReference type="ChEBI" id="CHEBI:15378"/>
        <dbReference type="ChEBI" id="CHEBI:16526"/>
        <dbReference type="ChEBI" id="CHEBI:33019"/>
        <dbReference type="ChEBI" id="CHEBI:37575"/>
        <dbReference type="ChEBI" id="CHEBI:57841"/>
        <dbReference type="ChEBI" id="CHEBI:62890"/>
        <dbReference type="EC" id="2.5.1.3"/>
    </reaction>
</comment>
<dbReference type="PANTHER" id="PTHR20857">
    <property type="entry name" value="THIAMINE-PHOSPHATE PYROPHOSPHORYLASE"/>
    <property type="match status" value="1"/>
</dbReference>
<evidence type="ECO:0000256" key="11">
    <source>
        <dbReference type="RuleBase" id="RU004253"/>
    </source>
</evidence>
<dbReference type="EC" id="2.5.1.3" evidence="9"/>
<name>A0A4R2PSM0_RHOSA</name>
<evidence type="ECO:0000256" key="10">
    <source>
        <dbReference type="RuleBase" id="RU003826"/>
    </source>
</evidence>
<evidence type="ECO:0000256" key="5">
    <source>
        <dbReference type="ARBA" id="ARBA00022977"/>
    </source>
</evidence>
<evidence type="ECO:0000256" key="1">
    <source>
        <dbReference type="ARBA" id="ARBA00005165"/>
    </source>
</evidence>
<accession>A0A4R2PSM0</accession>
<dbReference type="OrthoDB" id="7159061at2"/>
<comment type="catalytic activity">
    <reaction evidence="6 9 10">
        <text>4-methyl-5-(2-phosphooxyethyl)-thiazole + 4-amino-2-methyl-5-(diphosphooxymethyl)pyrimidine + H(+) = thiamine phosphate + diphosphate</text>
        <dbReference type="Rhea" id="RHEA:22328"/>
        <dbReference type="ChEBI" id="CHEBI:15378"/>
        <dbReference type="ChEBI" id="CHEBI:33019"/>
        <dbReference type="ChEBI" id="CHEBI:37575"/>
        <dbReference type="ChEBI" id="CHEBI:57841"/>
        <dbReference type="ChEBI" id="CHEBI:58296"/>
        <dbReference type="EC" id="2.5.1.3"/>
    </reaction>
</comment>
<dbReference type="PANTHER" id="PTHR20857:SF15">
    <property type="entry name" value="THIAMINE-PHOSPHATE SYNTHASE"/>
    <property type="match status" value="1"/>
</dbReference>
<dbReference type="Gene3D" id="3.20.20.70">
    <property type="entry name" value="Aldolase class I"/>
    <property type="match status" value="1"/>
</dbReference>
<evidence type="ECO:0000256" key="7">
    <source>
        <dbReference type="ARBA" id="ARBA00047851"/>
    </source>
</evidence>
<comment type="similarity">
    <text evidence="9 10">Belongs to the thiamine-phosphate synthase family.</text>
</comment>
<evidence type="ECO:0000313" key="14">
    <source>
        <dbReference type="Proteomes" id="UP000295399"/>
    </source>
</evidence>
<feature type="binding site" evidence="9">
    <location>
        <begin position="42"/>
        <end position="46"/>
    </location>
    <ligand>
        <name>4-amino-2-methyl-5-(diphosphooxymethyl)pyrimidine</name>
        <dbReference type="ChEBI" id="CHEBI:57841"/>
    </ligand>
</feature>
<evidence type="ECO:0000256" key="6">
    <source>
        <dbReference type="ARBA" id="ARBA00047334"/>
    </source>
</evidence>
<dbReference type="UniPathway" id="UPA00060">
    <property type="reaction ID" value="UER00141"/>
</dbReference>
<evidence type="ECO:0000256" key="9">
    <source>
        <dbReference type="HAMAP-Rule" id="MF_00097"/>
    </source>
</evidence>
<comment type="caution">
    <text evidence="9">Lacks conserved residue(s) required for the propagation of feature annotation.</text>
</comment>
<feature type="binding site" evidence="9">
    <location>
        <position position="74"/>
    </location>
    <ligand>
        <name>4-amino-2-methyl-5-(diphosphooxymethyl)pyrimidine</name>
        <dbReference type="ChEBI" id="CHEBI:57841"/>
    </ligand>
</feature>
<dbReference type="InterPro" id="IPR013785">
    <property type="entry name" value="Aldolase_TIM"/>
</dbReference>
<feature type="domain" description="Thiamine phosphate synthase/TenI" evidence="12">
    <location>
        <begin position="12"/>
        <end position="191"/>
    </location>
</feature>
<comment type="pathway">
    <text evidence="1 9 11">Cofactor biosynthesis; thiamine diphosphate biosynthesis; thiamine phosphate from 4-amino-2-methyl-5-diphosphomethylpyrimidine and 4-methyl-5-(2-phosphoethyl)-thiazole: step 1/1.</text>
</comment>
<organism evidence="13 14">
    <name type="scientific">Rhodothalassium salexigens DSM 2132</name>
    <dbReference type="NCBI Taxonomy" id="1188247"/>
    <lineage>
        <taxon>Bacteria</taxon>
        <taxon>Pseudomonadati</taxon>
        <taxon>Pseudomonadota</taxon>
        <taxon>Alphaproteobacteria</taxon>
        <taxon>Rhodothalassiales</taxon>
        <taxon>Rhodothalassiaceae</taxon>
        <taxon>Rhodothalassium</taxon>
    </lineage>
</organism>
<comment type="catalytic activity">
    <reaction evidence="8 9 10">
        <text>2-[(2R,5Z)-2-carboxy-4-methylthiazol-5(2H)-ylidene]ethyl phosphate + 4-amino-2-methyl-5-(diphosphooxymethyl)pyrimidine + 2 H(+) = thiamine phosphate + CO2 + diphosphate</text>
        <dbReference type="Rhea" id="RHEA:47844"/>
        <dbReference type="ChEBI" id="CHEBI:15378"/>
        <dbReference type="ChEBI" id="CHEBI:16526"/>
        <dbReference type="ChEBI" id="CHEBI:33019"/>
        <dbReference type="ChEBI" id="CHEBI:37575"/>
        <dbReference type="ChEBI" id="CHEBI:57841"/>
        <dbReference type="ChEBI" id="CHEBI:62899"/>
        <dbReference type="EC" id="2.5.1.3"/>
    </reaction>
</comment>
<dbReference type="SUPFAM" id="SSF51391">
    <property type="entry name" value="Thiamin phosphate synthase"/>
    <property type="match status" value="1"/>
</dbReference>
<keyword evidence="4 9" id="KW-0460">Magnesium</keyword>